<dbReference type="PANTHER" id="PTHR24567:SF26">
    <property type="entry name" value="REGULATORY PROTEIN YEIL"/>
    <property type="match status" value="1"/>
</dbReference>
<dbReference type="CDD" id="cd00038">
    <property type="entry name" value="CAP_ED"/>
    <property type="match status" value="1"/>
</dbReference>
<dbReference type="InterPro" id="IPR018490">
    <property type="entry name" value="cNMP-bd_dom_sf"/>
</dbReference>
<dbReference type="RefSeq" id="WP_188516772.1">
    <property type="nucleotide sequence ID" value="NZ_BMES01000001.1"/>
</dbReference>
<sequence length="234" mass="26324">MRSVDADNIRTLPLFKNMQDEKFEALIQPAFLQRFPPHVTLFERGLSPDFLHIVLEGSVELFARHDDRETTVGVIRPVTAFVLAALVRQQPLLTAARTLESSRILMIPAEIVVSTMRTDIGFANAVADEIAGAYRGMVKELKSQKLRTSVERLANWILREQKGHGDVGEFDIPFDKRTLAARLGMTPENLSRNFATLTRHGVEVQGRTIRIKDRDALVTLANPDPLIDDPELIF</sequence>
<dbReference type="Gene3D" id="1.10.10.10">
    <property type="entry name" value="Winged helix-like DNA-binding domain superfamily/Winged helix DNA-binding domain"/>
    <property type="match status" value="1"/>
</dbReference>
<dbReference type="AlphaFoldDB" id="A0A917I575"/>
<dbReference type="InterPro" id="IPR036390">
    <property type="entry name" value="WH_DNA-bd_sf"/>
</dbReference>
<evidence type="ECO:0000256" key="1">
    <source>
        <dbReference type="ARBA" id="ARBA00023015"/>
    </source>
</evidence>
<evidence type="ECO:0000256" key="3">
    <source>
        <dbReference type="ARBA" id="ARBA00023163"/>
    </source>
</evidence>
<evidence type="ECO:0000256" key="2">
    <source>
        <dbReference type="ARBA" id="ARBA00023125"/>
    </source>
</evidence>
<dbReference type="SUPFAM" id="SSF51206">
    <property type="entry name" value="cAMP-binding domain-like"/>
    <property type="match status" value="1"/>
</dbReference>
<gene>
    <name evidence="6" type="primary">ftrB</name>
    <name evidence="6" type="ORF">GCM10007036_12090</name>
</gene>
<dbReference type="InterPro" id="IPR036388">
    <property type="entry name" value="WH-like_DNA-bd_sf"/>
</dbReference>
<dbReference type="PROSITE" id="PS51063">
    <property type="entry name" value="HTH_CRP_2"/>
    <property type="match status" value="1"/>
</dbReference>
<dbReference type="Gene3D" id="2.60.120.10">
    <property type="entry name" value="Jelly Rolls"/>
    <property type="match status" value="1"/>
</dbReference>
<keyword evidence="1" id="KW-0805">Transcription regulation</keyword>
<feature type="domain" description="HTH crp-type" evidence="5">
    <location>
        <begin position="147"/>
        <end position="215"/>
    </location>
</feature>
<comment type="caution">
    <text evidence="6">The sequence shown here is derived from an EMBL/GenBank/DDBJ whole genome shotgun (WGS) entry which is preliminary data.</text>
</comment>
<dbReference type="PROSITE" id="PS50042">
    <property type="entry name" value="CNMP_BINDING_3"/>
    <property type="match status" value="1"/>
</dbReference>
<organism evidence="6 7">
    <name type="scientific">Alsobacter metallidurans</name>
    <dbReference type="NCBI Taxonomy" id="340221"/>
    <lineage>
        <taxon>Bacteria</taxon>
        <taxon>Pseudomonadati</taxon>
        <taxon>Pseudomonadota</taxon>
        <taxon>Alphaproteobacteria</taxon>
        <taxon>Hyphomicrobiales</taxon>
        <taxon>Alsobacteraceae</taxon>
        <taxon>Alsobacter</taxon>
    </lineage>
</organism>
<dbReference type="GO" id="GO:0005829">
    <property type="term" value="C:cytosol"/>
    <property type="evidence" value="ECO:0007669"/>
    <property type="project" value="TreeGrafter"/>
</dbReference>
<reference evidence="6" key="1">
    <citation type="journal article" date="2014" name="Int. J. Syst. Evol. Microbiol.">
        <title>Complete genome sequence of Corynebacterium casei LMG S-19264T (=DSM 44701T), isolated from a smear-ripened cheese.</title>
        <authorList>
            <consortium name="US DOE Joint Genome Institute (JGI-PGF)"/>
            <person name="Walter F."/>
            <person name="Albersmeier A."/>
            <person name="Kalinowski J."/>
            <person name="Ruckert C."/>
        </authorList>
    </citation>
    <scope>NUCLEOTIDE SEQUENCE</scope>
    <source>
        <strain evidence="6">CGMCC 1.12214</strain>
    </source>
</reference>
<dbReference type="GO" id="GO:0003677">
    <property type="term" value="F:DNA binding"/>
    <property type="evidence" value="ECO:0007669"/>
    <property type="project" value="UniProtKB-KW"/>
</dbReference>
<name>A0A917I575_9HYPH</name>
<dbReference type="InterPro" id="IPR014710">
    <property type="entry name" value="RmlC-like_jellyroll"/>
</dbReference>
<dbReference type="Pfam" id="PF13545">
    <property type="entry name" value="HTH_Crp_2"/>
    <property type="match status" value="1"/>
</dbReference>
<dbReference type="NCBIfam" id="NF006901">
    <property type="entry name" value="PRK09392.1"/>
    <property type="match status" value="1"/>
</dbReference>
<accession>A0A917I575</accession>
<keyword evidence="7" id="KW-1185">Reference proteome</keyword>
<dbReference type="InterPro" id="IPR012318">
    <property type="entry name" value="HTH_CRP"/>
</dbReference>
<keyword evidence="3" id="KW-0804">Transcription</keyword>
<dbReference type="InterPro" id="IPR050397">
    <property type="entry name" value="Env_Response_Regulators"/>
</dbReference>
<evidence type="ECO:0000259" key="4">
    <source>
        <dbReference type="PROSITE" id="PS50042"/>
    </source>
</evidence>
<evidence type="ECO:0000313" key="7">
    <source>
        <dbReference type="Proteomes" id="UP000603912"/>
    </source>
</evidence>
<dbReference type="SMART" id="SM00419">
    <property type="entry name" value="HTH_CRP"/>
    <property type="match status" value="1"/>
</dbReference>
<keyword evidence="2" id="KW-0238">DNA-binding</keyword>
<dbReference type="InterPro" id="IPR000595">
    <property type="entry name" value="cNMP-bd_dom"/>
</dbReference>
<protein>
    <submittedName>
        <fullName evidence="6">Transcriptional regulator</fullName>
    </submittedName>
</protein>
<dbReference type="Pfam" id="PF00027">
    <property type="entry name" value="cNMP_binding"/>
    <property type="match status" value="1"/>
</dbReference>
<dbReference type="SMART" id="SM00100">
    <property type="entry name" value="cNMP"/>
    <property type="match status" value="1"/>
</dbReference>
<feature type="domain" description="Cyclic nucleotide-binding" evidence="4">
    <location>
        <begin position="14"/>
        <end position="107"/>
    </location>
</feature>
<dbReference type="GO" id="GO:0003700">
    <property type="term" value="F:DNA-binding transcription factor activity"/>
    <property type="evidence" value="ECO:0007669"/>
    <property type="project" value="TreeGrafter"/>
</dbReference>
<dbReference type="PANTHER" id="PTHR24567">
    <property type="entry name" value="CRP FAMILY TRANSCRIPTIONAL REGULATORY PROTEIN"/>
    <property type="match status" value="1"/>
</dbReference>
<dbReference type="EMBL" id="BMES01000001">
    <property type="protein sequence ID" value="GGH13472.1"/>
    <property type="molecule type" value="Genomic_DNA"/>
</dbReference>
<reference evidence="6" key="2">
    <citation type="submission" date="2020-09" db="EMBL/GenBank/DDBJ databases">
        <authorList>
            <person name="Sun Q."/>
            <person name="Zhou Y."/>
        </authorList>
    </citation>
    <scope>NUCLEOTIDE SEQUENCE</scope>
    <source>
        <strain evidence="6">CGMCC 1.12214</strain>
    </source>
</reference>
<evidence type="ECO:0000259" key="5">
    <source>
        <dbReference type="PROSITE" id="PS51063"/>
    </source>
</evidence>
<evidence type="ECO:0000313" key="6">
    <source>
        <dbReference type="EMBL" id="GGH13472.1"/>
    </source>
</evidence>
<dbReference type="Proteomes" id="UP000603912">
    <property type="component" value="Unassembled WGS sequence"/>
</dbReference>
<proteinExistence type="predicted"/>
<dbReference type="SUPFAM" id="SSF46785">
    <property type="entry name" value="Winged helix' DNA-binding domain"/>
    <property type="match status" value="1"/>
</dbReference>